<dbReference type="Gene3D" id="3.10.310.50">
    <property type="match status" value="1"/>
</dbReference>
<organism evidence="2 3">
    <name type="scientific">Sinomicrobium oceani</name>
    <dbReference type="NCBI Taxonomy" id="1150368"/>
    <lineage>
        <taxon>Bacteria</taxon>
        <taxon>Pseudomonadati</taxon>
        <taxon>Bacteroidota</taxon>
        <taxon>Flavobacteriia</taxon>
        <taxon>Flavobacteriales</taxon>
        <taxon>Flavobacteriaceae</taxon>
        <taxon>Sinomicrobium</taxon>
    </lineage>
</organism>
<dbReference type="OrthoDB" id="9786161at2"/>
<dbReference type="EMBL" id="FPJE01000023">
    <property type="protein sequence ID" value="SFW70156.1"/>
    <property type="molecule type" value="Genomic_DNA"/>
</dbReference>
<accession>A0A1K1RE55</accession>
<dbReference type="Pfam" id="PF04536">
    <property type="entry name" value="TPM_phosphatase"/>
    <property type="match status" value="1"/>
</dbReference>
<feature type="domain" description="TPM" evidence="1">
    <location>
        <begin position="5"/>
        <end position="121"/>
    </location>
</feature>
<evidence type="ECO:0000259" key="1">
    <source>
        <dbReference type="Pfam" id="PF04536"/>
    </source>
</evidence>
<reference evidence="2 3" key="1">
    <citation type="submission" date="2016-11" db="EMBL/GenBank/DDBJ databases">
        <authorList>
            <person name="Jaros S."/>
            <person name="Januszkiewicz K."/>
            <person name="Wedrychowicz H."/>
        </authorList>
    </citation>
    <scope>NUCLEOTIDE SEQUENCE [LARGE SCALE GENOMIC DNA]</scope>
    <source>
        <strain evidence="2 3">CGMCC 1.12145</strain>
    </source>
</reference>
<proteinExistence type="predicted"/>
<protein>
    <submittedName>
        <fullName evidence="2">TLP18.3, Psb32 and MOLO-1 founding protein of phosphatase</fullName>
    </submittedName>
</protein>
<name>A0A1K1RE55_9FLAO</name>
<evidence type="ECO:0000313" key="3">
    <source>
        <dbReference type="Proteomes" id="UP000182248"/>
    </source>
</evidence>
<dbReference type="PANTHER" id="PTHR30373:SF8">
    <property type="entry name" value="BLL7265 PROTEIN"/>
    <property type="match status" value="1"/>
</dbReference>
<dbReference type="AlphaFoldDB" id="A0A1K1RE55"/>
<dbReference type="InterPro" id="IPR007621">
    <property type="entry name" value="TPM_dom"/>
</dbReference>
<evidence type="ECO:0000313" key="2">
    <source>
        <dbReference type="EMBL" id="SFW70156.1"/>
    </source>
</evidence>
<gene>
    <name evidence="2" type="ORF">SAMN02927921_03428</name>
</gene>
<dbReference type="STRING" id="1150368.SAMN02927921_03428"/>
<keyword evidence="3" id="KW-1185">Reference proteome</keyword>
<dbReference type="PANTHER" id="PTHR30373">
    <property type="entry name" value="UPF0603 PROTEIN YGCG"/>
    <property type="match status" value="1"/>
</dbReference>
<dbReference type="Proteomes" id="UP000182248">
    <property type="component" value="Unassembled WGS sequence"/>
</dbReference>
<sequence>MPNVEDFLSAKEEEEVVNAIREAELDTSGEVRVHIEKTSGTPPYERAIEVFHQLKMDNTKLGNGVLIYVAVEDHKFVIYGDRGINTLVPENFWDTTKEVIAGHFRNGNFKQGLVDGILMAGKQLKQHFPWQTDDINELPDEISKGSLNP</sequence>
<dbReference type="RefSeq" id="WP_072318658.1">
    <property type="nucleotide sequence ID" value="NZ_FPJE01000023.1"/>
</dbReference>